<sequence length="78" mass="9440">METHIKEEEYELSYKTDLEIYGVFVSKLALYDINQLTESNKQPMHPNLYYQLRSVRGFTNLNGKTYNDYLEKWRKINI</sequence>
<protein>
    <submittedName>
        <fullName evidence="1">Uncharacterized protein</fullName>
    </submittedName>
</protein>
<accession>A0A6C0EMN2</accession>
<proteinExistence type="predicted"/>
<evidence type="ECO:0000313" key="1">
    <source>
        <dbReference type="EMBL" id="QHT28615.1"/>
    </source>
</evidence>
<dbReference type="EMBL" id="MN738863">
    <property type="protein sequence ID" value="QHT28615.1"/>
    <property type="molecule type" value="Genomic_DNA"/>
</dbReference>
<name>A0A6C0EMN2_9ZZZZ</name>
<dbReference type="AlphaFoldDB" id="A0A6C0EMN2"/>
<reference evidence="1" key="1">
    <citation type="journal article" date="2020" name="Nature">
        <title>Giant virus diversity and host interactions through global metagenomics.</title>
        <authorList>
            <person name="Schulz F."/>
            <person name="Roux S."/>
            <person name="Paez-Espino D."/>
            <person name="Jungbluth S."/>
            <person name="Walsh D.A."/>
            <person name="Denef V.J."/>
            <person name="McMahon K.D."/>
            <person name="Konstantinidis K.T."/>
            <person name="Eloe-Fadrosh E.A."/>
            <person name="Kyrpides N.C."/>
            <person name="Woyke T."/>
        </authorList>
    </citation>
    <scope>NUCLEOTIDE SEQUENCE</scope>
    <source>
        <strain evidence="1">GVMAG-M-3300001351-8</strain>
    </source>
</reference>
<organism evidence="1">
    <name type="scientific">viral metagenome</name>
    <dbReference type="NCBI Taxonomy" id="1070528"/>
    <lineage>
        <taxon>unclassified sequences</taxon>
        <taxon>metagenomes</taxon>
        <taxon>organismal metagenomes</taxon>
    </lineage>
</organism>